<dbReference type="Pfam" id="PF00899">
    <property type="entry name" value="ThiF"/>
    <property type="match status" value="1"/>
</dbReference>
<dbReference type="GO" id="GO:0005829">
    <property type="term" value="C:cytosol"/>
    <property type="evidence" value="ECO:0007669"/>
    <property type="project" value="TreeGrafter"/>
</dbReference>
<dbReference type="Gene3D" id="3.40.50.720">
    <property type="entry name" value="NAD(P)-binding Rossmann-like Domain"/>
    <property type="match status" value="1"/>
</dbReference>
<evidence type="ECO:0000256" key="1">
    <source>
        <dbReference type="ARBA" id="ARBA00009919"/>
    </source>
</evidence>
<evidence type="ECO:0000256" key="11">
    <source>
        <dbReference type="ARBA" id="ARBA00075328"/>
    </source>
</evidence>
<dbReference type="InterPro" id="IPR035985">
    <property type="entry name" value="Ubiquitin-activating_enz"/>
</dbReference>
<gene>
    <name evidence="14" type="primary">moeB</name>
    <name evidence="14" type="ORF">KACHI17_03480</name>
</gene>
<keyword evidence="4" id="KW-0067">ATP-binding</keyword>
<evidence type="ECO:0000256" key="12">
    <source>
        <dbReference type="ARBA" id="ARBA00078531"/>
    </source>
</evidence>
<dbReference type="InterPro" id="IPR001763">
    <property type="entry name" value="Rhodanese-like_dom"/>
</dbReference>
<sequence length="374" mass="41295">MNKGSSYERYHRQMILPDFGTRAQKLLQESRVLVIGAGGLGCPILQYLTGAGVGCIGVVDGDQVSLSNLHRQILFTVDDIGLNKADVAVTRLRQLNPEISIESIPTTLTNQNAFDIMDRFDIIVDGTDNFATRYMINDACVLLQKTLVYGAVSRYEGQVAVFNHLLSSGERSANYRDIFPEPPKDGSVLNCADAGVLGVLPGIIGTMQAAEVIKLITGIGELLVNRLLTYQFNDHQAFTVKISKQEQTASWIPANQKAFKAMDYVWLCSSPKQSLEIDAAEFDQLTRQGNIDIVDVRELHELPIVQEFSHLRIPLATMKDAIGQLKSDTVVVFCQSGKRSLQAAQELTTLWGDAKKVYSLQGGILSWITFVQKK</sequence>
<dbReference type="GO" id="GO:0004792">
    <property type="term" value="F:thiosulfate-cyanide sulfurtransferase activity"/>
    <property type="evidence" value="ECO:0007669"/>
    <property type="project" value="TreeGrafter"/>
</dbReference>
<dbReference type="Gene3D" id="3.40.250.10">
    <property type="entry name" value="Rhodanese-like domain"/>
    <property type="match status" value="1"/>
</dbReference>
<protein>
    <recommendedName>
        <fullName evidence="9">Molybdopterin-synthase adenylyltransferase</fullName>
        <ecNumber evidence="8">2.7.7.80</ecNumber>
    </recommendedName>
    <alternativeName>
        <fullName evidence="12">MoaD protein adenylase</fullName>
    </alternativeName>
    <alternativeName>
        <fullName evidence="10">Molybdopterin-converting factor subunit 1 adenylase</fullName>
    </alternativeName>
    <alternativeName>
        <fullName evidence="11">Sulfur carrier protein MoaD adenylyltransferase</fullName>
    </alternativeName>
</protein>
<name>A0AAT9GFP3_9BACT</name>
<accession>A0AAT9GFP3</accession>
<dbReference type="SUPFAM" id="SSF69572">
    <property type="entry name" value="Activating enzymes of the ubiquitin-like proteins"/>
    <property type="match status" value="1"/>
</dbReference>
<keyword evidence="3" id="KW-0547">Nucleotide-binding</keyword>
<evidence type="ECO:0000256" key="9">
    <source>
        <dbReference type="ARBA" id="ARBA00073635"/>
    </source>
</evidence>
<evidence type="ECO:0000256" key="2">
    <source>
        <dbReference type="ARBA" id="ARBA00022679"/>
    </source>
</evidence>
<evidence type="ECO:0000259" key="13">
    <source>
        <dbReference type="PROSITE" id="PS50206"/>
    </source>
</evidence>
<keyword evidence="2" id="KW-0808">Transferase</keyword>
<comment type="catalytic activity">
    <reaction evidence="5">
        <text>[molybdopterin-synthase sulfur-carrier protein]-C-terminal Gly-Gly + ATP + H(+) = [molybdopterin-synthase sulfur-carrier protein]-C-terminal Gly-Gly-AMP + diphosphate</text>
        <dbReference type="Rhea" id="RHEA:43616"/>
        <dbReference type="Rhea" id="RHEA-COMP:12159"/>
        <dbReference type="Rhea" id="RHEA-COMP:12202"/>
        <dbReference type="ChEBI" id="CHEBI:15378"/>
        <dbReference type="ChEBI" id="CHEBI:30616"/>
        <dbReference type="ChEBI" id="CHEBI:33019"/>
        <dbReference type="ChEBI" id="CHEBI:90618"/>
        <dbReference type="ChEBI" id="CHEBI:90778"/>
        <dbReference type="EC" id="2.7.7.80"/>
    </reaction>
</comment>
<dbReference type="CDD" id="cd00757">
    <property type="entry name" value="ThiF_MoeB_HesA_family"/>
    <property type="match status" value="1"/>
</dbReference>
<evidence type="ECO:0000313" key="14">
    <source>
        <dbReference type="EMBL" id="BFG69467.1"/>
    </source>
</evidence>
<dbReference type="RefSeq" id="WP_353549788.1">
    <property type="nucleotide sequence ID" value="NZ_AP029612.1"/>
</dbReference>
<dbReference type="GO" id="GO:0005524">
    <property type="term" value="F:ATP binding"/>
    <property type="evidence" value="ECO:0007669"/>
    <property type="project" value="UniProtKB-KW"/>
</dbReference>
<dbReference type="PANTHER" id="PTHR10953">
    <property type="entry name" value="UBIQUITIN-ACTIVATING ENZYME E1"/>
    <property type="match status" value="1"/>
</dbReference>
<dbReference type="Pfam" id="PF00581">
    <property type="entry name" value="Rhodanese"/>
    <property type="match status" value="1"/>
</dbReference>
<dbReference type="GO" id="GO:0008146">
    <property type="term" value="F:sulfotransferase activity"/>
    <property type="evidence" value="ECO:0007669"/>
    <property type="project" value="TreeGrafter"/>
</dbReference>
<dbReference type="PANTHER" id="PTHR10953:SF102">
    <property type="entry name" value="ADENYLYLTRANSFERASE AND SULFURTRANSFERASE MOCS3"/>
    <property type="match status" value="1"/>
</dbReference>
<evidence type="ECO:0000256" key="5">
    <source>
        <dbReference type="ARBA" id="ARBA00052218"/>
    </source>
</evidence>
<dbReference type="InterPro" id="IPR045886">
    <property type="entry name" value="ThiF/MoeB/HesA"/>
</dbReference>
<feature type="domain" description="Rhodanese" evidence="13">
    <location>
        <begin position="287"/>
        <end position="369"/>
    </location>
</feature>
<dbReference type="EC" id="2.7.7.80" evidence="8"/>
<keyword evidence="14" id="KW-0548">Nucleotidyltransferase</keyword>
<dbReference type="EMBL" id="AP029612">
    <property type="protein sequence ID" value="BFG69467.1"/>
    <property type="molecule type" value="Genomic_DNA"/>
</dbReference>
<organism evidence="14">
    <name type="scientific">Sediminibacterium sp. KACHI17</name>
    <dbReference type="NCBI Taxonomy" id="1751071"/>
    <lineage>
        <taxon>Bacteria</taxon>
        <taxon>Pseudomonadati</taxon>
        <taxon>Bacteroidota</taxon>
        <taxon>Chitinophagia</taxon>
        <taxon>Chitinophagales</taxon>
        <taxon>Chitinophagaceae</taxon>
        <taxon>Sediminibacterium</taxon>
    </lineage>
</organism>
<dbReference type="GO" id="GO:0008641">
    <property type="term" value="F:ubiquitin-like modifier activating enzyme activity"/>
    <property type="evidence" value="ECO:0007669"/>
    <property type="project" value="InterPro"/>
</dbReference>
<dbReference type="PROSITE" id="PS50206">
    <property type="entry name" value="RHODANESE_3"/>
    <property type="match status" value="1"/>
</dbReference>
<dbReference type="AlphaFoldDB" id="A0AAT9GFP3"/>
<dbReference type="CDD" id="cd00158">
    <property type="entry name" value="RHOD"/>
    <property type="match status" value="1"/>
</dbReference>
<evidence type="ECO:0000256" key="8">
    <source>
        <dbReference type="ARBA" id="ARBA00066884"/>
    </source>
</evidence>
<comment type="function">
    <text evidence="6">Catalyzes the adenylation by ATP of the carboxyl group of the C-terminal glycine of sulfur carrier protein MoaD.</text>
</comment>
<evidence type="ECO:0000256" key="10">
    <source>
        <dbReference type="ARBA" id="ARBA00075110"/>
    </source>
</evidence>
<dbReference type="InterPro" id="IPR000594">
    <property type="entry name" value="ThiF_NAD_FAD-bd"/>
</dbReference>
<dbReference type="InterPro" id="IPR036873">
    <property type="entry name" value="Rhodanese-like_dom_sf"/>
</dbReference>
<dbReference type="GO" id="GO:0061605">
    <property type="term" value="F:molybdopterin-synthase adenylyltransferase activity"/>
    <property type="evidence" value="ECO:0007669"/>
    <property type="project" value="UniProtKB-EC"/>
</dbReference>
<evidence type="ECO:0000256" key="6">
    <source>
        <dbReference type="ARBA" id="ARBA00055169"/>
    </source>
</evidence>
<dbReference type="FunFam" id="3.40.50.720:FF:000033">
    <property type="entry name" value="Adenylyltransferase and sulfurtransferase MOCS3"/>
    <property type="match status" value="1"/>
</dbReference>
<evidence type="ECO:0000256" key="4">
    <source>
        <dbReference type="ARBA" id="ARBA00022840"/>
    </source>
</evidence>
<evidence type="ECO:0000256" key="7">
    <source>
        <dbReference type="ARBA" id="ARBA00063809"/>
    </source>
</evidence>
<proteinExistence type="inferred from homology"/>
<evidence type="ECO:0000256" key="3">
    <source>
        <dbReference type="ARBA" id="ARBA00022741"/>
    </source>
</evidence>
<reference evidence="14" key="1">
    <citation type="submission" date="2024-02" db="EMBL/GenBank/DDBJ databases">
        <title>Sediminibacterium planktonica sp. nov. and Sediminibacterium longus sp. nov., isolated from surface lake and river water.</title>
        <authorList>
            <person name="Watanabe K."/>
            <person name="Takemine S."/>
            <person name="Ishii Y."/>
            <person name="Ogata Y."/>
            <person name="Shindo C."/>
            <person name="Suda W."/>
        </authorList>
    </citation>
    <scope>NUCLEOTIDE SEQUENCE</scope>
    <source>
        <strain evidence="14">KACHI17</strain>
    </source>
</reference>
<comment type="similarity">
    <text evidence="1">Belongs to the HesA/MoeB/ThiF family.</text>
</comment>
<comment type="subunit">
    <text evidence="7">Homodimer. Forms a stable heterotetrameric complex of 2 MoeB and 2 MoaD during adenylation of MoaD.</text>
</comment>